<keyword evidence="8" id="KW-1185">Reference proteome</keyword>
<dbReference type="InterPro" id="IPR011251">
    <property type="entry name" value="Luciferase-like_dom"/>
</dbReference>
<keyword evidence="1" id="KW-0285">Flavoprotein</keyword>
<dbReference type="GO" id="GO:0008726">
    <property type="term" value="F:alkanesulfonate monooxygenase activity"/>
    <property type="evidence" value="ECO:0007669"/>
    <property type="project" value="TreeGrafter"/>
</dbReference>
<evidence type="ECO:0000256" key="1">
    <source>
        <dbReference type="ARBA" id="ARBA00022630"/>
    </source>
</evidence>
<dbReference type="Pfam" id="PF00296">
    <property type="entry name" value="Bac_luciferase"/>
    <property type="match status" value="1"/>
</dbReference>
<evidence type="ECO:0000259" key="6">
    <source>
        <dbReference type="Pfam" id="PF00296"/>
    </source>
</evidence>
<keyword evidence="3" id="KW-0560">Oxidoreductase</keyword>
<evidence type="ECO:0000256" key="2">
    <source>
        <dbReference type="ARBA" id="ARBA00022643"/>
    </source>
</evidence>
<keyword evidence="4" id="KW-0503">Monooxygenase</keyword>
<dbReference type="EMBL" id="SMKU01000011">
    <property type="protein sequence ID" value="TDD95470.1"/>
    <property type="molecule type" value="Genomic_DNA"/>
</dbReference>
<reference evidence="7 8" key="1">
    <citation type="submission" date="2019-03" db="EMBL/GenBank/DDBJ databases">
        <title>Draft genome sequences of novel Actinobacteria.</title>
        <authorList>
            <person name="Sahin N."/>
            <person name="Ay H."/>
            <person name="Saygin H."/>
        </authorList>
    </citation>
    <scope>NUCLEOTIDE SEQUENCE [LARGE SCALE GENOMIC DNA]</scope>
    <source>
        <strain evidence="7 8">H3C3</strain>
    </source>
</reference>
<feature type="region of interest" description="Disordered" evidence="5">
    <location>
        <begin position="283"/>
        <end position="325"/>
    </location>
</feature>
<organism evidence="7 8">
    <name type="scientific">Actinomadura rubrisoli</name>
    <dbReference type="NCBI Taxonomy" id="2530368"/>
    <lineage>
        <taxon>Bacteria</taxon>
        <taxon>Bacillati</taxon>
        <taxon>Actinomycetota</taxon>
        <taxon>Actinomycetes</taxon>
        <taxon>Streptosporangiales</taxon>
        <taxon>Thermomonosporaceae</taxon>
        <taxon>Actinomadura</taxon>
    </lineage>
</organism>
<dbReference type="CDD" id="cd01097">
    <property type="entry name" value="Tetrahydromethanopterin_reductase"/>
    <property type="match status" value="1"/>
</dbReference>
<evidence type="ECO:0000256" key="5">
    <source>
        <dbReference type="SAM" id="MobiDB-lite"/>
    </source>
</evidence>
<accession>A0A4R5CB76</accession>
<dbReference type="SUPFAM" id="SSF51679">
    <property type="entry name" value="Bacterial luciferase-like"/>
    <property type="match status" value="1"/>
</dbReference>
<dbReference type="InterPro" id="IPR036661">
    <property type="entry name" value="Luciferase-like_sf"/>
</dbReference>
<evidence type="ECO:0000313" key="8">
    <source>
        <dbReference type="Proteomes" id="UP000294513"/>
    </source>
</evidence>
<evidence type="ECO:0000313" key="7">
    <source>
        <dbReference type="EMBL" id="TDD95470.1"/>
    </source>
</evidence>
<evidence type="ECO:0000256" key="4">
    <source>
        <dbReference type="ARBA" id="ARBA00023033"/>
    </source>
</evidence>
<dbReference type="PANTHER" id="PTHR42847">
    <property type="entry name" value="ALKANESULFONATE MONOOXYGENASE"/>
    <property type="match status" value="1"/>
</dbReference>
<evidence type="ECO:0000256" key="3">
    <source>
        <dbReference type="ARBA" id="ARBA00023002"/>
    </source>
</evidence>
<name>A0A4R5CB76_9ACTN</name>
<feature type="compositionally biased region" description="Polar residues" evidence="5">
    <location>
        <begin position="308"/>
        <end position="325"/>
    </location>
</feature>
<feature type="compositionally biased region" description="Low complexity" evidence="5">
    <location>
        <begin position="287"/>
        <end position="298"/>
    </location>
</feature>
<protein>
    <submittedName>
        <fullName evidence="7">LLM class flavin-dependent oxidoreductase</fullName>
    </submittedName>
</protein>
<proteinExistence type="predicted"/>
<dbReference type="Gene3D" id="3.20.20.30">
    <property type="entry name" value="Luciferase-like domain"/>
    <property type="match status" value="1"/>
</dbReference>
<dbReference type="Proteomes" id="UP000294513">
    <property type="component" value="Unassembled WGS sequence"/>
</dbReference>
<gene>
    <name evidence="7" type="ORF">E1298_04800</name>
</gene>
<feature type="domain" description="Luciferase-like" evidence="6">
    <location>
        <begin position="10"/>
        <end position="217"/>
    </location>
</feature>
<keyword evidence="2" id="KW-0288">FMN</keyword>
<sequence length="325" mass="34680">MRFGLSLAPDTAAPLLRIAQDADRFGLDYLGVRDQPYRRGTADAPTLMATVLAATSRIRVLPAVACLPLRPPAVLAKAIATMDRSSGGRVVLGLGAGTCWDGVEDYGGSRLGAAAARRALEEAVQVIRLHWSDQHGLRFQGEHYRLAASQAGPAPEAQIALWLGVTGPRSLGLAGRVADGWIAPSSLVPPKRLADGQRLLDDAALRAGRSPGDIRRVYVLEGSLDGRGSRGFLHGPPRQWVYELTELAVGHGVDSFLFGGDPEQLPAFALEVVPAVREQVARERAATTRANRALNGTRDTPHNGPANGFQNRSPHHTLNTRTTQG</sequence>
<dbReference type="AlphaFoldDB" id="A0A4R5CB76"/>
<dbReference type="PANTHER" id="PTHR42847:SF4">
    <property type="entry name" value="ALKANESULFONATE MONOOXYGENASE-RELATED"/>
    <property type="match status" value="1"/>
</dbReference>
<dbReference type="InterPro" id="IPR050172">
    <property type="entry name" value="SsuD_RutA_monooxygenase"/>
</dbReference>
<dbReference type="GO" id="GO:0046306">
    <property type="term" value="P:alkanesulfonate catabolic process"/>
    <property type="evidence" value="ECO:0007669"/>
    <property type="project" value="TreeGrafter"/>
</dbReference>
<comment type="caution">
    <text evidence="7">The sequence shown here is derived from an EMBL/GenBank/DDBJ whole genome shotgun (WGS) entry which is preliminary data.</text>
</comment>
<dbReference type="OrthoDB" id="9775082at2"/>